<dbReference type="PANTHER" id="PTHR13285:SF23">
    <property type="entry name" value="TEICHOIC ACID D-ALANYLTRANSFERASE"/>
    <property type="match status" value="1"/>
</dbReference>
<dbReference type="Proteomes" id="UP000198703">
    <property type="component" value="Unassembled WGS sequence"/>
</dbReference>
<sequence>MLFHTSGFAAFFLCAFAAAWATRGRPTLHLWTLTAASFVFYAAWDWRFAFLLLGSGLFNWAAALALERREGRARRAVVAGAVAANLGVLATFKYFDFFAEGLNALLRAAGFEGGMPYAGLILPVGVSFFTFQGLSYVVDVHRREIAASRPAVEVLLYLSLFPQLVAGPIVRASALLPQIRARLTPAPGPERVAAGFAAVMILSGLFKKLVLANYIAADLVDEAFFDPSFYGAADLWLAAYGYSVQIYCDFSGYSDMAIGLAALLGFAIPKNFDQPFRAASMREFWRRWHISLSTWLRDYLYKPMGGSHGRAGRTARNLFLTMLLGGLWHGAAWTFVLWGALHGALLVAERALARAAPPMPSGRAGRAAAIFVTFHLVVLTFVLFRSESLPLFWDFLAGLTRWEQPPELAGGFVAGLIALGVALHFTPPEAPERAARALSAPPWPALGLVAGLLLALIGFLAPAEVTPFIYFQF</sequence>
<dbReference type="PIRSF" id="PIRSF500217">
    <property type="entry name" value="AlgI"/>
    <property type="match status" value="1"/>
</dbReference>
<feature type="transmembrane region" description="Helical" evidence="14">
    <location>
        <begin position="364"/>
        <end position="384"/>
    </location>
</feature>
<keyword evidence="16" id="KW-1185">Reference proteome</keyword>
<dbReference type="RefSeq" id="WP_093250564.1">
    <property type="nucleotide sequence ID" value="NZ_FNQM01000003.1"/>
</dbReference>
<dbReference type="InterPro" id="IPR051085">
    <property type="entry name" value="MB_O-acyltransferase"/>
</dbReference>
<comment type="similarity">
    <text evidence="3 13">Belongs to the membrane-bound acyltransferase family.</text>
</comment>
<feature type="transmembrane region" description="Helical" evidence="14">
    <location>
        <begin position="445"/>
        <end position="471"/>
    </location>
</feature>
<keyword evidence="6 13" id="KW-0808">Transferase</keyword>
<feature type="transmembrane region" description="Helical" evidence="14">
    <location>
        <begin position="318"/>
        <end position="344"/>
    </location>
</feature>
<dbReference type="PIRSF" id="PIRSF016636">
    <property type="entry name" value="AlgI_DltB"/>
    <property type="match status" value="1"/>
</dbReference>
<evidence type="ECO:0000256" key="10">
    <source>
        <dbReference type="ARBA" id="ARBA00023136"/>
    </source>
</evidence>
<evidence type="ECO:0000256" key="4">
    <source>
        <dbReference type="ARBA" id="ARBA00016084"/>
    </source>
</evidence>
<dbReference type="EMBL" id="FNQM01000003">
    <property type="protein sequence ID" value="SEA13732.1"/>
    <property type="molecule type" value="Genomic_DNA"/>
</dbReference>
<organism evidence="15 16">
    <name type="scientific">Rubrimonas cliftonensis</name>
    <dbReference type="NCBI Taxonomy" id="89524"/>
    <lineage>
        <taxon>Bacteria</taxon>
        <taxon>Pseudomonadati</taxon>
        <taxon>Pseudomonadota</taxon>
        <taxon>Alphaproteobacteria</taxon>
        <taxon>Rhodobacterales</taxon>
        <taxon>Paracoccaceae</taxon>
        <taxon>Rubrimonas</taxon>
    </lineage>
</organism>
<evidence type="ECO:0000256" key="7">
    <source>
        <dbReference type="ARBA" id="ARBA00022692"/>
    </source>
</evidence>
<feature type="transmembrane region" description="Helical" evidence="14">
    <location>
        <begin position="115"/>
        <end position="138"/>
    </location>
</feature>
<evidence type="ECO:0000256" key="13">
    <source>
        <dbReference type="PIRNR" id="PIRNR016636"/>
    </source>
</evidence>
<evidence type="ECO:0000313" key="16">
    <source>
        <dbReference type="Proteomes" id="UP000198703"/>
    </source>
</evidence>
<reference evidence="15 16" key="1">
    <citation type="submission" date="2016-10" db="EMBL/GenBank/DDBJ databases">
        <authorList>
            <person name="de Groot N.N."/>
        </authorList>
    </citation>
    <scope>NUCLEOTIDE SEQUENCE [LARGE SCALE GENOMIC DNA]</scope>
    <source>
        <strain evidence="15 16">DSM 15345</strain>
    </source>
</reference>
<evidence type="ECO:0000256" key="14">
    <source>
        <dbReference type="SAM" id="Phobius"/>
    </source>
</evidence>
<keyword evidence="8" id="KW-0016">Alginate biosynthesis</keyword>
<evidence type="ECO:0000256" key="8">
    <source>
        <dbReference type="ARBA" id="ARBA00022841"/>
    </source>
</evidence>
<dbReference type="GO" id="GO:0042121">
    <property type="term" value="P:alginic acid biosynthetic process"/>
    <property type="evidence" value="ECO:0007669"/>
    <property type="project" value="UniProtKB-KW"/>
</dbReference>
<dbReference type="InterPro" id="IPR028362">
    <property type="entry name" value="AlgI"/>
</dbReference>
<proteinExistence type="inferred from homology"/>
<dbReference type="InterPro" id="IPR024194">
    <property type="entry name" value="Ac/AlaTfrase_AlgI/DltB"/>
</dbReference>
<dbReference type="Pfam" id="PF03062">
    <property type="entry name" value="MBOAT"/>
    <property type="match status" value="1"/>
</dbReference>
<dbReference type="AlphaFoldDB" id="A0A1H3YRS0"/>
<evidence type="ECO:0000313" key="15">
    <source>
        <dbReference type="EMBL" id="SEA13732.1"/>
    </source>
</evidence>
<keyword evidence="5 13" id="KW-1003">Cell membrane</keyword>
<evidence type="ECO:0000256" key="5">
    <source>
        <dbReference type="ARBA" id="ARBA00022475"/>
    </source>
</evidence>
<evidence type="ECO:0000256" key="6">
    <source>
        <dbReference type="ARBA" id="ARBA00022679"/>
    </source>
</evidence>
<accession>A0A1H3YRS0</accession>
<evidence type="ECO:0000256" key="9">
    <source>
        <dbReference type="ARBA" id="ARBA00022989"/>
    </source>
</evidence>
<protein>
    <recommendedName>
        <fullName evidence="4">Probable alginate O-acetylase AlgI</fullName>
    </recommendedName>
    <alternativeName>
        <fullName evidence="12">Alginate biosynthesis protein AlgI</fullName>
    </alternativeName>
</protein>
<evidence type="ECO:0000256" key="1">
    <source>
        <dbReference type="ARBA" id="ARBA00004651"/>
    </source>
</evidence>
<feature type="transmembrane region" description="Helical" evidence="14">
    <location>
        <begin position="78"/>
        <end position="95"/>
    </location>
</feature>
<evidence type="ECO:0000256" key="2">
    <source>
        <dbReference type="ARBA" id="ARBA00005182"/>
    </source>
</evidence>
<name>A0A1H3YRS0_9RHOB</name>
<keyword evidence="10 13" id="KW-0472">Membrane</keyword>
<keyword evidence="11 13" id="KW-0012">Acyltransferase</keyword>
<evidence type="ECO:0000256" key="12">
    <source>
        <dbReference type="ARBA" id="ARBA00031030"/>
    </source>
</evidence>
<dbReference type="PANTHER" id="PTHR13285">
    <property type="entry name" value="ACYLTRANSFERASE"/>
    <property type="match status" value="1"/>
</dbReference>
<evidence type="ECO:0000256" key="3">
    <source>
        <dbReference type="ARBA" id="ARBA00010323"/>
    </source>
</evidence>
<gene>
    <name evidence="15" type="ORF">SAMN05444370_103202</name>
</gene>
<dbReference type="GO" id="GO:0005886">
    <property type="term" value="C:plasma membrane"/>
    <property type="evidence" value="ECO:0007669"/>
    <property type="project" value="UniProtKB-SubCell"/>
</dbReference>
<dbReference type="InterPro" id="IPR004299">
    <property type="entry name" value="MBOAT_fam"/>
</dbReference>
<dbReference type="STRING" id="89524.SAMN05444370_103202"/>
<dbReference type="GO" id="GO:0016746">
    <property type="term" value="F:acyltransferase activity"/>
    <property type="evidence" value="ECO:0007669"/>
    <property type="project" value="UniProtKB-KW"/>
</dbReference>
<comment type="subcellular location">
    <subcellularLocation>
        <location evidence="1">Cell membrane</location>
        <topology evidence="1">Multi-pass membrane protein</topology>
    </subcellularLocation>
</comment>
<keyword evidence="7 14" id="KW-0812">Transmembrane</keyword>
<dbReference type="OrthoDB" id="139172at2"/>
<evidence type="ECO:0000256" key="11">
    <source>
        <dbReference type="ARBA" id="ARBA00023315"/>
    </source>
</evidence>
<feature type="transmembrane region" description="Helical" evidence="14">
    <location>
        <begin position="48"/>
        <end position="66"/>
    </location>
</feature>
<keyword evidence="9 14" id="KW-1133">Transmembrane helix</keyword>
<feature type="transmembrane region" description="Helical" evidence="14">
    <location>
        <begin position="405"/>
        <end position="425"/>
    </location>
</feature>
<comment type="pathway">
    <text evidence="2">Glycan biosynthesis; alginate biosynthesis.</text>
</comment>